<evidence type="ECO:0000256" key="2">
    <source>
        <dbReference type="ARBA" id="ARBA00023002"/>
    </source>
</evidence>
<organism evidence="4 5">
    <name type="scientific">Cyberlindnera jadinii (strain ATCC 18201 / CBS 1600 / BCRC 20928 / JCM 3617 / NBRC 0987 / NRRL Y-1542)</name>
    <name type="common">Torula yeast</name>
    <name type="synonym">Candida utilis</name>
    <dbReference type="NCBI Taxonomy" id="983966"/>
    <lineage>
        <taxon>Eukaryota</taxon>
        <taxon>Fungi</taxon>
        <taxon>Dikarya</taxon>
        <taxon>Ascomycota</taxon>
        <taxon>Saccharomycotina</taxon>
        <taxon>Saccharomycetes</taxon>
        <taxon>Phaffomycetales</taxon>
        <taxon>Phaffomycetaceae</taxon>
        <taxon>Cyberlindnera</taxon>
    </lineage>
</organism>
<keyword evidence="5" id="KW-1185">Reference proteome</keyword>
<evidence type="ECO:0000256" key="1">
    <source>
        <dbReference type="ARBA" id="ARBA00006484"/>
    </source>
</evidence>
<dbReference type="InterPro" id="IPR036291">
    <property type="entry name" value="NAD(P)-bd_dom_sf"/>
</dbReference>
<dbReference type="CDD" id="cd05339">
    <property type="entry name" value="17beta-HSDXI-like_SDR_c"/>
    <property type="match status" value="1"/>
</dbReference>
<keyword evidence="2" id="KW-0560">Oxidoreductase</keyword>
<dbReference type="OMA" id="IFWAKFR"/>
<sequence>MADSVIGTVLERHSDVVLVTGGCSGLGREIVRDLKRCKHPKVVVFDLHIPPDEERFPEVHYYSCDVSDVNSIQALAAIVKREVGIVTVVINNAGITSGKTLLELSFGEIEKIIAVNLTSNFYINKTFLPDMVLLQRGYIVTVSSVLGYMTPARLSAYGAAKSGVIALHESLTYELSRTMGSSTGIKTLLVAPGQMRTTLFNGVNTPSSIFAPELEPSYVAQKIVRALKCGRRGELQLPLYGHFLPLFRATPWPITLFVRRMSGMDEAMDSHSTVGPSSRA</sequence>
<evidence type="ECO:0000313" key="5">
    <source>
        <dbReference type="Proteomes" id="UP000094389"/>
    </source>
</evidence>
<dbReference type="AlphaFoldDB" id="A0A1E4RUB1"/>
<dbReference type="EMBL" id="KV453949">
    <property type="protein sequence ID" value="ODV70836.1"/>
    <property type="molecule type" value="Genomic_DNA"/>
</dbReference>
<dbReference type="PRINTS" id="PR00081">
    <property type="entry name" value="GDHRDH"/>
</dbReference>
<dbReference type="InterPro" id="IPR002347">
    <property type="entry name" value="SDR_fam"/>
</dbReference>
<dbReference type="PANTHER" id="PTHR24322">
    <property type="entry name" value="PKSB"/>
    <property type="match status" value="1"/>
</dbReference>
<dbReference type="Gene3D" id="3.40.50.720">
    <property type="entry name" value="NAD(P)-binding Rossmann-like Domain"/>
    <property type="match status" value="1"/>
</dbReference>
<dbReference type="OrthoDB" id="10253736at2759"/>
<dbReference type="GeneID" id="30987466"/>
<dbReference type="STRING" id="983966.A0A1E4RUB1"/>
<gene>
    <name evidence="4" type="ORF">CYBJADRAFT_132719</name>
</gene>
<name>A0A1E4RUB1_CYBJN</name>
<dbReference type="SUPFAM" id="SSF51735">
    <property type="entry name" value="NAD(P)-binding Rossmann-fold domains"/>
    <property type="match status" value="1"/>
</dbReference>
<proteinExistence type="inferred from homology"/>
<accession>A0A1E4RUB1</accession>
<dbReference type="PRINTS" id="PR00080">
    <property type="entry name" value="SDRFAMILY"/>
</dbReference>
<dbReference type="GO" id="GO:0016616">
    <property type="term" value="F:oxidoreductase activity, acting on the CH-OH group of donors, NAD or NADP as acceptor"/>
    <property type="evidence" value="ECO:0007669"/>
    <property type="project" value="TreeGrafter"/>
</dbReference>
<protein>
    <submittedName>
        <fullName evidence="4">NAD(P)-binding protein</fullName>
    </submittedName>
</protein>
<evidence type="ECO:0000313" key="4">
    <source>
        <dbReference type="EMBL" id="ODV70836.1"/>
    </source>
</evidence>
<dbReference type="RefSeq" id="XP_020067875.1">
    <property type="nucleotide sequence ID" value="XM_020213070.1"/>
</dbReference>
<evidence type="ECO:0000256" key="3">
    <source>
        <dbReference type="RuleBase" id="RU000363"/>
    </source>
</evidence>
<dbReference type="Proteomes" id="UP000094389">
    <property type="component" value="Unassembled WGS sequence"/>
</dbReference>
<comment type="similarity">
    <text evidence="1 3">Belongs to the short-chain dehydrogenases/reductases (SDR) family.</text>
</comment>
<dbReference type="PANTHER" id="PTHR24322:SF736">
    <property type="entry name" value="RETINOL DEHYDROGENASE 10"/>
    <property type="match status" value="1"/>
</dbReference>
<dbReference type="Pfam" id="PF00106">
    <property type="entry name" value="adh_short"/>
    <property type="match status" value="1"/>
</dbReference>
<reference evidence="4 5" key="1">
    <citation type="journal article" date="2016" name="Proc. Natl. Acad. Sci. U.S.A.">
        <title>Comparative genomics of biotechnologically important yeasts.</title>
        <authorList>
            <person name="Riley R."/>
            <person name="Haridas S."/>
            <person name="Wolfe K.H."/>
            <person name="Lopes M.R."/>
            <person name="Hittinger C.T."/>
            <person name="Goeker M."/>
            <person name="Salamov A.A."/>
            <person name="Wisecaver J.H."/>
            <person name="Long T.M."/>
            <person name="Calvey C.H."/>
            <person name="Aerts A.L."/>
            <person name="Barry K.W."/>
            <person name="Choi C."/>
            <person name="Clum A."/>
            <person name="Coughlan A.Y."/>
            <person name="Deshpande S."/>
            <person name="Douglass A.P."/>
            <person name="Hanson S.J."/>
            <person name="Klenk H.-P."/>
            <person name="LaButti K.M."/>
            <person name="Lapidus A."/>
            <person name="Lindquist E.A."/>
            <person name="Lipzen A.M."/>
            <person name="Meier-Kolthoff J.P."/>
            <person name="Ohm R.A."/>
            <person name="Otillar R.P."/>
            <person name="Pangilinan J.L."/>
            <person name="Peng Y."/>
            <person name="Rokas A."/>
            <person name="Rosa C.A."/>
            <person name="Scheuner C."/>
            <person name="Sibirny A.A."/>
            <person name="Slot J.C."/>
            <person name="Stielow J.B."/>
            <person name="Sun H."/>
            <person name="Kurtzman C.P."/>
            <person name="Blackwell M."/>
            <person name="Grigoriev I.V."/>
            <person name="Jeffries T.W."/>
        </authorList>
    </citation>
    <scope>NUCLEOTIDE SEQUENCE [LARGE SCALE GENOMIC DNA]</scope>
    <source>
        <strain evidence="5">ATCC 18201 / CBS 1600 / BCRC 20928 / JCM 3617 / NBRC 0987 / NRRL Y-1542</strain>
    </source>
</reference>